<dbReference type="Gene3D" id="2.30.29.30">
    <property type="entry name" value="Pleckstrin-homology domain (PH domain)/Phosphotyrosine-binding domain (PTB)"/>
    <property type="match status" value="1"/>
</dbReference>
<dbReference type="InterPro" id="IPR000195">
    <property type="entry name" value="Rab-GAP-TBC_dom"/>
</dbReference>
<dbReference type="PROSITE" id="PS01179">
    <property type="entry name" value="PID"/>
    <property type="match status" value="1"/>
</dbReference>
<evidence type="ECO:0000313" key="8">
    <source>
        <dbReference type="Proteomes" id="UP000663879"/>
    </source>
</evidence>
<dbReference type="SMART" id="SM00164">
    <property type="entry name" value="TBC"/>
    <property type="match status" value="1"/>
</dbReference>
<gene>
    <name evidence="7" type="ORF">OXX778_LOCUS6394</name>
</gene>
<comment type="caution">
    <text evidence="7">The sequence shown here is derived from an EMBL/GenBank/DDBJ whole genome shotgun (WGS) entry which is preliminary data.</text>
</comment>
<dbReference type="Gene3D" id="1.10.10.750">
    <property type="entry name" value="Ypt/Rab-GAP domain of gyp1p, domain 1"/>
    <property type="match status" value="1"/>
</dbReference>
<evidence type="ECO:0000256" key="2">
    <source>
        <dbReference type="ARBA" id="ARBA00023054"/>
    </source>
</evidence>
<dbReference type="InterPro" id="IPR006020">
    <property type="entry name" value="PTB/PI_dom"/>
</dbReference>
<name>A0A813ST98_9BILA</name>
<keyword evidence="2 3" id="KW-0175">Coiled coil</keyword>
<feature type="domain" description="Rab-GAP TBC" evidence="6">
    <location>
        <begin position="489"/>
        <end position="674"/>
    </location>
</feature>
<organism evidence="7 8">
    <name type="scientific">Brachionus calyciflorus</name>
    <dbReference type="NCBI Taxonomy" id="104777"/>
    <lineage>
        <taxon>Eukaryota</taxon>
        <taxon>Metazoa</taxon>
        <taxon>Spiralia</taxon>
        <taxon>Gnathifera</taxon>
        <taxon>Rotifera</taxon>
        <taxon>Eurotatoria</taxon>
        <taxon>Monogononta</taxon>
        <taxon>Pseudotrocha</taxon>
        <taxon>Ploima</taxon>
        <taxon>Brachionidae</taxon>
        <taxon>Brachionus</taxon>
    </lineage>
</organism>
<feature type="coiled-coil region" evidence="3">
    <location>
        <begin position="960"/>
        <end position="994"/>
    </location>
</feature>
<dbReference type="Gene3D" id="1.10.472.80">
    <property type="entry name" value="Ypt/Rab-GAP domain of gyp1p, domain 3"/>
    <property type="match status" value="1"/>
</dbReference>
<feature type="region of interest" description="Disordered" evidence="4">
    <location>
        <begin position="1"/>
        <end position="24"/>
    </location>
</feature>
<dbReference type="InterPro" id="IPR022164">
    <property type="entry name" value="Kinesin-like"/>
</dbReference>
<dbReference type="Gene3D" id="1.10.8.270">
    <property type="entry name" value="putative rabgap domain of human tbc1 domain family member 14 like domains"/>
    <property type="match status" value="1"/>
</dbReference>
<dbReference type="SUPFAM" id="SSF50729">
    <property type="entry name" value="PH domain-like"/>
    <property type="match status" value="1"/>
</dbReference>
<dbReference type="PANTHER" id="PTHR47219">
    <property type="entry name" value="RAB GTPASE-ACTIVATING PROTEIN 1-LIKE"/>
    <property type="match status" value="1"/>
</dbReference>
<dbReference type="InterPro" id="IPR035969">
    <property type="entry name" value="Rab-GAP_TBC_sf"/>
</dbReference>
<dbReference type="PANTHER" id="PTHR47219:SF9">
    <property type="entry name" value="GTPASE ACTIVATING PROTEIN AND CENTROSOME-ASSOCIATED, ISOFORM B"/>
    <property type="match status" value="1"/>
</dbReference>
<dbReference type="InterPro" id="IPR050302">
    <property type="entry name" value="Rab_GAP_TBC_domain"/>
</dbReference>
<protein>
    <submittedName>
        <fullName evidence="7">Uncharacterized protein</fullName>
    </submittedName>
</protein>
<dbReference type="FunFam" id="1.10.8.270:FF:000001">
    <property type="entry name" value="TBC1 domain family member 1"/>
    <property type="match status" value="1"/>
</dbReference>
<dbReference type="OrthoDB" id="295078at2759"/>
<dbReference type="AlphaFoldDB" id="A0A813ST98"/>
<dbReference type="Pfam" id="PF00566">
    <property type="entry name" value="RabGAP-TBC"/>
    <property type="match status" value="1"/>
</dbReference>
<dbReference type="Pfam" id="PF12473">
    <property type="entry name" value="DUF3694"/>
    <property type="match status" value="1"/>
</dbReference>
<dbReference type="GO" id="GO:0005096">
    <property type="term" value="F:GTPase activator activity"/>
    <property type="evidence" value="ECO:0007669"/>
    <property type="project" value="UniProtKB-KW"/>
</dbReference>
<dbReference type="Proteomes" id="UP000663879">
    <property type="component" value="Unassembled WGS sequence"/>
</dbReference>
<accession>A0A813ST98</accession>
<dbReference type="GO" id="GO:0031267">
    <property type="term" value="F:small GTPase binding"/>
    <property type="evidence" value="ECO:0007669"/>
    <property type="project" value="TreeGrafter"/>
</dbReference>
<keyword evidence="8" id="KW-1185">Reference proteome</keyword>
<dbReference type="SMART" id="SM00462">
    <property type="entry name" value="PTB"/>
    <property type="match status" value="1"/>
</dbReference>
<dbReference type="SUPFAM" id="SSF47923">
    <property type="entry name" value="Ypt/Rab-GAP domain of gyp1p"/>
    <property type="match status" value="2"/>
</dbReference>
<evidence type="ECO:0000259" key="6">
    <source>
        <dbReference type="PROSITE" id="PS50086"/>
    </source>
</evidence>
<dbReference type="PROSITE" id="PS50086">
    <property type="entry name" value="TBC_RABGAP"/>
    <property type="match status" value="1"/>
</dbReference>
<proteinExistence type="predicted"/>
<keyword evidence="1" id="KW-0343">GTPase activation</keyword>
<evidence type="ECO:0000259" key="5">
    <source>
        <dbReference type="PROSITE" id="PS01179"/>
    </source>
</evidence>
<feature type="coiled-coil region" evidence="3">
    <location>
        <begin position="731"/>
        <end position="793"/>
    </location>
</feature>
<dbReference type="EMBL" id="CAJNOC010000754">
    <property type="protein sequence ID" value="CAF0799546.1"/>
    <property type="molecule type" value="Genomic_DNA"/>
</dbReference>
<feature type="domain" description="PID" evidence="5">
    <location>
        <begin position="37"/>
        <end position="141"/>
    </location>
</feature>
<feature type="compositionally biased region" description="Polar residues" evidence="4">
    <location>
        <begin position="10"/>
        <end position="24"/>
    </location>
</feature>
<sequence>MDQNEDESKQTLSLSLENSTPIDTSKTTSPNNCILFYGVTYLGCASVNAPKSEQEISRVMTTLNEQGKVVIEVSMSVPQSIDEKIILFDGQESKIAEYKMSHVLFVVRGGKNTPESNCFAFTTCHGDSSENYIFSCHVFRCNLLDAVSKILYSFWTVFNRQNLKNPKPQESNQTSTTGQFTSVATTLLGSLTNLGASNLINSTNNSVNTGLDFCEFALKYSNGKQEDQYVFRASLEIKEEDGKNPQNFQPVPKEKEFFKLRKNLDKQICIQIQQISNQQLEIERCFGLLMCQGRNVSHKDMQLLQTISMGKSDPGAKNSSYLVTALWRPNETTALQVLNEETQKNARVFMTIAVDLVITGLQDPVRFCLETKSRIFSQSEKFWVYPKNKHIDFFYLQLNKKNECLFNLESIHSQTELRRKKAAMENEDKIEIEKMSDSDENELVMSGLGNVSKDCAEEELMDWSDLLQKWRKSTWNERPKGLQALVRRGIPEALRGEVWQLLAGCNENEKSMNESYRLLLSKDSPSESVILRDINRTFPGHQFFQDENGQQALYKISKAYSIYDEEVGYCQGLSFLIASLLLHMPEEQAFNLLVKIMYKYEVREIFKTNFECLHMRFYQLECLIKEFLPELYEHFVDLNIESHMYASQWFLTLFTAKFPLFMVFRILDLFLSEGFMVIFSIALSLLKSSQRDLLALDFEGVLKYFRVNLPKKFRNEQNFKDLMSIWVNFNSKLSEKKLKKLENNYRLMKEAEALKEDPSLRYEKECKRLTQLNRRLEQENDDLANEYIDTKIALSKQLEDFRDDYEIVKAELLKYKTDYQNKLNENYDTNKKLLNELDQVKQLWRKESDKFESEIERNNIIIAEYKQICNSLSSKVERWTNFKKKYDTKMKKFNLCEMCQENNKIEDDQSEKSSSINDLVNLGNNVSSSSASSNDPFDEETKIDIETKFDLGDTSLINNLDSSEDRLSEQELKIKNLELELARVKLELVDAQCKNQEFDHKLKLFGSNSGSRNGSLTGNNDKLDLMTGSTTSINSLQQTNFSNGNNNWLSKTFSQFKEVTNNVVQKAQKSKVNN</sequence>
<evidence type="ECO:0000256" key="4">
    <source>
        <dbReference type="SAM" id="MobiDB-lite"/>
    </source>
</evidence>
<evidence type="ECO:0000256" key="3">
    <source>
        <dbReference type="SAM" id="Coils"/>
    </source>
</evidence>
<dbReference type="FunFam" id="1.10.10.750:FF:000003">
    <property type="entry name" value="GTPase activating protein (Evi5)"/>
    <property type="match status" value="1"/>
</dbReference>
<dbReference type="InterPro" id="IPR011993">
    <property type="entry name" value="PH-like_dom_sf"/>
</dbReference>
<evidence type="ECO:0000256" key="1">
    <source>
        <dbReference type="ARBA" id="ARBA00022468"/>
    </source>
</evidence>
<evidence type="ECO:0000313" key="7">
    <source>
        <dbReference type="EMBL" id="CAF0799546.1"/>
    </source>
</evidence>
<dbReference type="FunFam" id="1.10.472.80:FF:000027">
    <property type="entry name" value="GTPase activating protein (Evi5)"/>
    <property type="match status" value="1"/>
</dbReference>
<reference evidence="7" key="1">
    <citation type="submission" date="2021-02" db="EMBL/GenBank/DDBJ databases">
        <authorList>
            <person name="Nowell W R."/>
        </authorList>
    </citation>
    <scope>NUCLEOTIDE SEQUENCE</scope>
    <source>
        <strain evidence="7">Ploen Becks lab</strain>
    </source>
</reference>